<evidence type="ECO:0000256" key="1">
    <source>
        <dbReference type="ARBA" id="ARBA00002834"/>
    </source>
</evidence>
<dbReference type="UniPathway" id="UPA00060"/>
<dbReference type="AlphaFoldDB" id="A0A450TCA1"/>
<dbReference type="Pfam" id="PF05690">
    <property type="entry name" value="ThiG"/>
    <property type="match status" value="1"/>
</dbReference>
<name>A0A450TCA1_9GAMM</name>
<keyword evidence="4" id="KW-0808">Transferase</keyword>
<evidence type="ECO:0000313" key="9">
    <source>
        <dbReference type="EMBL" id="VFJ64429.1"/>
    </source>
</evidence>
<comment type="function">
    <text evidence="1">Catalyzes the rearrangement of 1-deoxy-D-xylulose 5-phosphate (DXP) to produce the thiazole phosphate moiety of thiamine. Sulfur is provided by the thiocarboxylate moiety of the carrier protein ThiS. In vitro, sulfur can be provided by H(2)S.</text>
</comment>
<dbReference type="EC" id="2.8.1.10" evidence="3"/>
<evidence type="ECO:0000256" key="6">
    <source>
        <dbReference type="ARBA" id="ARBA00023270"/>
    </source>
</evidence>
<protein>
    <recommendedName>
        <fullName evidence="3">thiazole synthase</fullName>
        <ecNumber evidence="3">2.8.1.10</ecNumber>
    </recommendedName>
</protein>
<evidence type="ECO:0000256" key="5">
    <source>
        <dbReference type="ARBA" id="ARBA00022977"/>
    </source>
</evidence>
<comment type="pathway">
    <text evidence="2">Cofactor biosynthesis; thiamine diphosphate biosynthesis.</text>
</comment>
<evidence type="ECO:0000256" key="7">
    <source>
        <dbReference type="ARBA" id="ARBA00049897"/>
    </source>
</evidence>
<dbReference type="GO" id="GO:0009229">
    <property type="term" value="P:thiamine diphosphate biosynthetic process"/>
    <property type="evidence" value="ECO:0007669"/>
    <property type="project" value="UniProtKB-UniPathway"/>
</dbReference>
<keyword evidence="5" id="KW-0784">Thiamine biosynthesis</keyword>
<comment type="catalytic activity">
    <reaction evidence="7">
        <text>[ThiS sulfur-carrier protein]-C-terminal-Gly-aminoethanethioate + 2-iminoacetate + 1-deoxy-D-xylulose 5-phosphate = [ThiS sulfur-carrier protein]-C-terminal Gly-Gly + 2-[(2R,5Z)-2-carboxy-4-methylthiazol-5(2H)-ylidene]ethyl phosphate + 2 H2O + H(+)</text>
        <dbReference type="Rhea" id="RHEA:26297"/>
        <dbReference type="Rhea" id="RHEA-COMP:12909"/>
        <dbReference type="Rhea" id="RHEA-COMP:19908"/>
        <dbReference type="ChEBI" id="CHEBI:15377"/>
        <dbReference type="ChEBI" id="CHEBI:15378"/>
        <dbReference type="ChEBI" id="CHEBI:57792"/>
        <dbReference type="ChEBI" id="CHEBI:62899"/>
        <dbReference type="ChEBI" id="CHEBI:77846"/>
        <dbReference type="ChEBI" id="CHEBI:90778"/>
        <dbReference type="ChEBI" id="CHEBI:232372"/>
        <dbReference type="EC" id="2.8.1.10"/>
    </reaction>
</comment>
<evidence type="ECO:0000256" key="2">
    <source>
        <dbReference type="ARBA" id="ARBA00004948"/>
    </source>
</evidence>
<dbReference type="InterPro" id="IPR013785">
    <property type="entry name" value="Aldolase_TIM"/>
</dbReference>
<sequence length="257" mass="28080">MNDYLSIYGEEFTSRLILGSSDISSVDKAIDGLKFCNSQIVTVSFRKNGTLQKSGMEYLDRLKELNIRILPHTAGCKSIQEVITLAEASRDFFETNWLKLEIIGDEANFQPDPIKLLTSAETLLTKGFKVLPYCTDDLVICKQLVKLGCEVVMPWASPMGTGKGVVNPFALQLIRQELPNTTLIIDAGIGKPSQAAQAMELGYDAIIVDTAITKSSNPQSMARAMALAAESGRLGFFSGFMQESNVPRGNIPNFSIS</sequence>
<dbReference type="InterPro" id="IPR008867">
    <property type="entry name" value="ThiG"/>
</dbReference>
<accession>A0A450TCA1</accession>
<gene>
    <name evidence="9" type="ORF">BECKDK2373B_GA0170837_11374</name>
</gene>
<dbReference type="GO" id="GO:1990107">
    <property type="term" value="F:thiazole synthase activity"/>
    <property type="evidence" value="ECO:0007669"/>
    <property type="project" value="UniProtKB-EC"/>
</dbReference>
<reference evidence="9" key="1">
    <citation type="submission" date="2019-02" db="EMBL/GenBank/DDBJ databases">
        <authorList>
            <person name="Gruber-Vodicka R. H."/>
            <person name="Seah K. B. B."/>
        </authorList>
    </citation>
    <scope>NUCLEOTIDE SEQUENCE</scope>
    <source>
        <strain evidence="9">BECK_DK47</strain>
    </source>
</reference>
<organism evidence="9">
    <name type="scientific">Candidatus Kentrum sp. DK</name>
    <dbReference type="NCBI Taxonomy" id="2126562"/>
    <lineage>
        <taxon>Bacteria</taxon>
        <taxon>Pseudomonadati</taxon>
        <taxon>Pseudomonadota</taxon>
        <taxon>Gammaproteobacteria</taxon>
        <taxon>Candidatus Kentrum</taxon>
    </lineage>
</organism>
<dbReference type="SUPFAM" id="SSF110399">
    <property type="entry name" value="ThiG-like"/>
    <property type="match status" value="1"/>
</dbReference>
<evidence type="ECO:0000259" key="8">
    <source>
        <dbReference type="Pfam" id="PF05690"/>
    </source>
</evidence>
<dbReference type="InterPro" id="IPR033983">
    <property type="entry name" value="Thiazole_synthase_ThiG"/>
</dbReference>
<evidence type="ECO:0000256" key="4">
    <source>
        <dbReference type="ARBA" id="ARBA00022679"/>
    </source>
</evidence>
<dbReference type="PANTHER" id="PTHR34266">
    <property type="entry name" value="THIAZOLE SYNTHASE"/>
    <property type="match status" value="1"/>
</dbReference>
<evidence type="ECO:0000256" key="3">
    <source>
        <dbReference type="ARBA" id="ARBA00011960"/>
    </source>
</evidence>
<feature type="domain" description="Thiazole synthase ThiG" evidence="8">
    <location>
        <begin position="7"/>
        <end position="246"/>
    </location>
</feature>
<dbReference type="Gene3D" id="3.20.20.70">
    <property type="entry name" value="Aldolase class I"/>
    <property type="match status" value="1"/>
</dbReference>
<dbReference type="PANTHER" id="PTHR34266:SF2">
    <property type="entry name" value="THIAZOLE SYNTHASE"/>
    <property type="match status" value="1"/>
</dbReference>
<proteinExistence type="predicted"/>
<dbReference type="EMBL" id="CAADEX010000137">
    <property type="protein sequence ID" value="VFJ64429.1"/>
    <property type="molecule type" value="Genomic_DNA"/>
</dbReference>
<keyword evidence="6" id="KW-0704">Schiff base</keyword>